<evidence type="ECO:0000313" key="1">
    <source>
        <dbReference type="EMBL" id="CAE0362942.1"/>
    </source>
</evidence>
<dbReference type="AlphaFoldDB" id="A0A7S3JTS4"/>
<sequence>MWSYSFTGERSRFSSDNLVGFHVRLCEGVSEATVADSVRLALKCDFHLFLVDEAACGCVNLSKETNASTKIILRLDPCCHDGGENLTDRVNQLMQNIAGEEKRAYGVLLPWPTHANAKATSEDARRFVRTWNFLNEISSIEWLGTDNLNIWQLELVLDAFFLINENTQTLAPAVNLMHISATNQQKHLQRWCQSRAIETLTLLSSEDAKDFDNFFQQEQKSSDHIDIELFRISWALQSGLCPTFPNYDHWLRKGSKIHSAHQYESWITEFTNVLSRATKHLRSPTEHKRIHISAATLSYIRSLDYVNNIRDDDIANLPGADVTTNNSEKVHLSSSSSSSSSSS</sequence>
<protein>
    <submittedName>
        <fullName evidence="1">Uncharacterized protein</fullName>
    </submittedName>
</protein>
<proteinExistence type="predicted"/>
<accession>A0A7S3JTS4</accession>
<reference evidence="1" key="1">
    <citation type="submission" date="2021-01" db="EMBL/GenBank/DDBJ databases">
        <authorList>
            <person name="Corre E."/>
            <person name="Pelletier E."/>
            <person name="Niang G."/>
            <person name="Scheremetjew M."/>
            <person name="Finn R."/>
            <person name="Kale V."/>
            <person name="Holt S."/>
            <person name="Cochrane G."/>
            <person name="Meng A."/>
            <person name="Brown T."/>
            <person name="Cohen L."/>
        </authorList>
    </citation>
    <scope>NUCLEOTIDE SEQUENCE</scope>
    <source>
        <strain evidence="1">CCMP1510</strain>
    </source>
</reference>
<feature type="non-terminal residue" evidence="1">
    <location>
        <position position="343"/>
    </location>
</feature>
<organism evidence="1">
    <name type="scientific">Aureoumbra lagunensis</name>
    <dbReference type="NCBI Taxonomy" id="44058"/>
    <lineage>
        <taxon>Eukaryota</taxon>
        <taxon>Sar</taxon>
        <taxon>Stramenopiles</taxon>
        <taxon>Ochrophyta</taxon>
        <taxon>Pelagophyceae</taxon>
        <taxon>Pelagomonadales</taxon>
        <taxon>Aureoumbra</taxon>
    </lineage>
</organism>
<name>A0A7S3JTS4_9STRA</name>
<gene>
    <name evidence="1" type="ORF">ALAG00032_LOCUS3683</name>
</gene>
<dbReference type="EMBL" id="HBIJ01005225">
    <property type="protein sequence ID" value="CAE0362942.1"/>
    <property type="molecule type" value="Transcribed_RNA"/>
</dbReference>